<proteinExistence type="predicted"/>
<dbReference type="EMBL" id="GBRH01274054">
    <property type="protein sequence ID" value="JAD23841.1"/>
    <property type="molecule type" value="Transcribed_RNA"/>
</dbReference>
<reference evidence="1" key="2">
    <citation type="journal article" date="2015" name="Data Brief">
        <title>Shoot transcriptome of the giant reed, Arundo donax.</title>
        <authorList>
            <person name="Barrero R.A."/>
            <person name="Guerrero F.D."/>
            <person name="Moolhuijzen P."/>
            <person name="Goolsby J.A."/>
            <person name="Tidwell J."/>
            <person name="Bellgard S.E."/>
            <person name="Bellgard M.I."/>
        </authorList>
    </citation>
    <scope>NUCLEOTIDE SEQUENCE</scope>
    <source>
        <tissue evidence="1">Shoot tissue taken approximately 20 cm above the soil surface</tissue>
    </source>
</reference>
<protein>
    <submittedName>
        <fullName evidence="1">Uncharacterized protein</fullName>
    </submittedName>
</protein>
<name>A0A0A8YCQ5_ARUDO</name>
<dbReference type="AlphaFoldDB" id="A0A0A8YCQ5"/>
<sequence>MFVHFYLFLDASNICYRNGVETSFML</sequence>
<accession>A0A0A8YCQ5</accession>
<organism evidence="1">
    <name type="scientific">Arundo donax</name>
    <name type="common">Giant reed</name>
    <name type="synonym">Donax arundinaceus</name>
    <dbReference type="NCBI Taxonomy" id="35708"/>
    <lineage>
        <taxon>Eukaryota</taxon>
        <taxon>Viridiplantae</taxon>
        <taxon>Streptophyta</taxon>
        <taxon>Embryophyta</taxon>
        <taxon>Tracheophyta</taxon>
        <taxon>Spermatophyta</taxon>
        <taxon>Magnoliopsida</taxon>
        <taxon>Liliopsida</taxon>
        <taxon>Poales</taxon>
        <taxon>Poaceae</taxon>
        <taxon>PACMAD clade</taxon>
        <taxon>Arundinoideae</taxon>
        <taxon>Arundineae</taxon>
        <taxon>Arundo</taxon>
    </lineage>
</organism>
<reference evidence="1" key="1">
    <citation type="submission" date="2014-09" db="EMBL/GenBank/DDBJ databases">
        <authorList>
            <person name="Magalhaes I.L.F."/>
            <person name="Oliveira U."/>
            <person name="Santos F.R."/>
            <person name="Vidigal T.H.D.A."/>
            <person name="Brescovit A.D."/>
            <person name="Santos A.J."/>
        </authorList>
    </citation>
    <scope>NUCLEOTIDE SEQUENCE</scope>
    <source>
        <tissue evidence="1">Shoot tissue taken approximately 20 cm above the soil surface</tissue>
    </source>
</reference>
<evidence type="ECO:0000313" key="1">
    <source>
        <dbReference type="EMBL" id="JAD23841.1"/>
    </source>
</evidence>